<sequence length="218" mass="23549">AGFVAAYWTLQPLWMRPLMRRVVPDDRFGYGHTSSLAAVVTGYVARPFGDREKHDTEKVKLPRQLSFFKDVNVSTALVIGVIMLVAVAFADDQVVNRLAAEMDAKLSPWVWALLVALRFAGGIAILLFGVRMFLAEIIPAFKGFSDKVIPGTRPALDSPTIFPTAPTAVMLGFVSALLVFLACLGIFAAADWFTLAPPMIMLFFVGGPVAVFGNAVAG</sequence>
<gene>
    <name evidence="15" type="ORF">ACFQ07_12475</name>
</gene>
<dbReference type="PANTHER" id="PTHR33843">
    <property type="entry name" value="ASCORBATE-SPECIFIC PTS SYSTEM EIIC COMPONENT"/>
    <property type="match status" value="1"/>
</dbReference>
<evidence type="ECO:0000256" key="13">
    <source>
        <dbReference type="ARBA" id="ARBA00042859"/>
    </source>
</evidence>
<keyword evidence="4" id="KW-1003">Cell membrane</keyword>
<keyword evidence="9 14" id="KW-0472">Membrane</keyword>
<keyword evidence="8 14" id="KW-1133">Transmembrane helix</keyword>
<dbReference type="Proteomes" id="UP001597083">
    <property type="component" value="Unassembled WGS sequence"/>
</dbReference>
<reference evidence="16" key="1">
    <citation type="journal article" date="2019" name="Int. J. Syst. Evol. Microbiol.">
        <title>The Global Catalogue of Microorganisms (GCM) 10K type strain sequencing project: providing services to taxonomists for standard genome sequencing and annotation.</title>
        <authorList>
            <consortium name="The Broad Institute Genomics Platform"/>
            <consortium name="The Broad Institute Genome Sequencing Center for Infectious Disease"/>
            <person name="Wu L."/>
            <person name="Ma J."/>
        </authorList>
    </citation>
    <scope>NUCLEOTIDE SEQUENCE [LARGE SCALE GENOMIC DNA]</scope>
    <source>
        <strain evidence="16">JCM 31696</strain>
    </source>
</reference>
<evidence type="ECO:0000256" key="11">
    <source>
        <dbReference type="ARBA" id="ARBA00038218"/>
    </source>
</evidence>
<evidence type="ECO:0000313" key="15">
    <source>
        <dbReference type="EMBL" id="MFD0853046.1"/>
    </source>
</evidence>
<evidence type="ECO:0000256" key="7">
    <source>
        <dbReference type="ARBA" id="ARBA00022692"/>
    </source>
</evidence>
<evidence type="ECO:0000256" key="4">
    <source>
        <dbReference type="ARBA" id="ARBA00022475"/>
    </source>
</evidence>
<feature type="transmembrane region" description="Helical" evidence="14">
    <location>
        <begin position="67"/>
        <end position="89"/>
    </location>
</feature>
<evidence type="ECO:0000256" key="12">
    <source>
        <dbReference type="ARBA" id="ARBA00039702"/>
    </source>
</evidence>
<feature type="transmembrane region" description="Helical" evidence="14">
    <location>
        <begin position="168"/>
        <end position="189"/>
    </location>
</feature>
<feature type="transmembrane region" description="Helical" evidence="14">
    <location>
        <begin position="28"/>
        <end position="46"/>
    </location>
</feature>
<feature type="non-terminal residue" evidence="15">
    <location>
        <position position="1"/>
    </location>
</feature>
<dbReference type="InterPro" id="IPR004703">
    <property type="entry name" value="PTS_sugar-sp_permease"/>
</dbReference>
<dbReference type="PANTHER" id="PTHR33843:SF4">
    <property type="entry name" value="ASCORBATE-SPECIFIC PTS SYSTEM EIIC COMPONENT"/>
    <property type="match status" value="1"/>
</dbReference>
<evidence type="ECO:0000256" key="8">
    <source>
        <dbReference type="ARBA" id="ARBA00022989"/>
    </source>
</evidence>
<keyword evidence="6" id="KW-0598">Phosphotransferase system</keyword>
<accession>A0ABW3CF80</accession>
<evidence type="ECO:0000256" key="2">
    <source>
        <dbReference type="ARBA" id="ARBA00011738"/>
    </source>
</evidence>
<feature type="transmembrane region" description="Helical" evidence="14">
    <location>
        <begin position="195"/>
        <end position="217"/>
    </location>
</feature>
<evidence type="ECO:0000256" key="1">
    <source>
        <dbReference type="ARBA" id="ARBA00004651"/>
    </source>
</evidence>
<evidence type="ECO:0000256" key="9">
    <source>
        <dbReference type="ARBA" id="ARBA00023136"/>
    </source>
</evidence>
<feature type="non-terminal residue" evidence="15">
    <location>
        <position position="218"/>
    </location>
</feature>
<organism evidence="15 16">
    <name type="scientific">Actinomadura adrarensis</name>
    <dbReference type="NCBI Taxonomy" id="1819600"/>
    <lineage>
        <taxon>Bacteria</taxon>
        <taxon>Bacillati</taxon>
        <taxon>Actinomycetota</taxon>
        <taxon>Actinomycetes</taxon>
        <taxon>Streptosporangiales</taxon>
        <taxon>Thermomonosporaceae</taxon>
        <taxon>Actinomadura</taxon>
    </lineage>
</organism>
<dbReference type="EMBL" id="JBHTIR010001840">
    <property type="protein sequence ID" value="MFD0853046.1"/>
    <property type="molecule type" value="Genomic_DNA"/>
</dbReference>
<keyword evidence="3" id="KW-0813">Transport</keyword>
<comment type="caution">
    <text evidence="15">The sequence shown here is derived from an EMBL/GenBank/DDBJ whole genome shotgun (WGS) entry which is preliminary data.</text>
</comment>
<name>A0ABW3CF80_9ACTN</name>
<comment type="subunit">
    <text evidence="2">Homodimer.</text>
</comment>
<evidence type="ECO:0000256" key="6">
    <source>
        <dbReference type="ARBA" id="ARBA00022683"/>
    </source>
</evidence>
<keyword evidence="16" id="KW-1185">Reference proteome</keyword>
<evidence type="ECO:0000256" key="5">
    <source>
        <dbReference type="ARBA" id="ARBA00022597"/>
    </source>
</evidence>
<evidence type="ECO:0000313" key="16">
    <source>
        <dbReference type="Proteomes" id="UP001597083"/>
    </source>
</evidence>
<proteinExistence type="inferred from homology"/>
<evidence type="ECO:0000256" key="14">
    <source>
        <dbReference type="SAM" id="Phobius"/>
    </source>
</evidence>
<dbReference type="InterPro" id="IPR051562">
    <property type="entry name" value="Ascorbate-PTS_EIIC"/>
</dbReference>
<feature type="transmembrane region" description="Helical" evidence="14">
    <location>
        <begin position="109"/>
        <end position="134"/>
    </location>
</feature>
<comment type="subcellular location">
    <subcellularLocation>
        <location evidence="1">Cell membrane</location>
        <topology evidence="1">Multi-pass membrane protein</topology>
    </subcellularLocation>
</comment>
<comment type="function">
    <text evidence="10">The phosphoenolpyruvate-dependent sugar phosphotransferase system (sugar PTS), a major carbohydrate active transport system, catalyzes the phosphorylation of incoming sugar substrates concomitantly with their translocation across the cell membrane. The enzyme II UlaABC PTS system is involved in ascorbate transport.</text>
</comment>
<evidence type="ECO:0000256" key="10">
    <source>
        <dbReference type="ARBA" id="ARBA00037387"/>
    </source>
</evidence>
<keyword evidence="5" id="KW-0762">Sugar transport</keyword>
<dbReference type="Pfam" id="PF03611">
    <property type="entry name" value="EIIC-GAT"/>
    <property type="match status" value="1"/>
</dbReference>
<evidence type="ECO:0000256" key="3">
    <source>
        <dbReference type="ARBA" id="ARBA00022448"/>
    </source>
</evidence>
<keyword evidence="7 14" id="KW-0812">Transmembrane</keyword>
<comment type="similarity">
    <text evidence="11">Belongs to the UlaA family.</text>
</comment>
<protein>
    <recommendedName>
        <fullName evidence="12">Ascorbate-specific PTS system EIIC component</fullName>
    </recommendedName>
    <alternativeName>
        <fullName evidence="13">Ascorbate-specific permease IIC component UlaA</fullName>
    </alternativeName>
</protein>